<evidence type="ECO:0000256" key="3">
    <source>
        <dbReference type="ARBA" id="ARBA00023274"/>
    </source>
</evidence>
<evidence type="ECO:0000256" key="2">
    <source>
        <dbReference type="ARBA" id="ARBA00022980"/>
    </source>
</evidence>
<sequence length="119" mass="13247">MLCLMGTSRSTGRTIYVKTWFEQPARKMRRYTVRKDNAMKIFPRPTAGPLCPITRGQTVKYNMKAKAGRGFSLEELKAGDSSPEEFAAATQAPSSYMPVVAEKPTVGLVKPTERETLQC</sequence>
<name>A0A835HEF0_9MAGN</name>
<organism evidence="4 5">
    <name type="scientific">Coptis chinensis</name>
    <dbReference type="NCBI Taxonomy" id="261450"/>
    <lineage>
        <taxon>Eukaryota</taxon>
        <taxon>Viridiplantae</taxon>
        <taxon>Streptophyta</taxon>
        <taxon>Embryophyta</taxon>
        <taxon>Tracheophyta</taxon>
        <taxon>Spermatophyta</taxon>
        <taxon>Magnoliopsida</taxon>
        <taxon>Ranunculales</taxon>
        <taxon>Ranunculaceae</taxon>
        <taxon>Coptidoideae</taxon>
        <taxon>Coptis</taxon>
    </lineage>
</organism>
<dbReference type="EMBL" id="JADFTS010000007">
    <property type="protein sequence ID" value="KAF9598985.1"/>
    <property type="molecule type" value="Genomic_DNA"/>
</dbReference>
<gene>
    <name evidence="4" type="ORF">IFM89_033330</name>
</gene>
<keyword evidence="3" id="KW-0687">Ribonucleoprotein</keyword>
<dbReference type="Proteomes" id="UP000631114">
    <property type="component" value="Unassembled WGS sequence"/>
</dbReference>
<comment type="similarity">
    <text evidence="1">Belongs to the eukaryotic ribosomal protein eL13 family.</text>
</comment>
<dbReference type="GO" id="GO:0022625">
    <property type="term" value="C:cytosolic large ribosomal subunit"/>
    <property type="evidence" value="ECO:0007669"/>
    <property type="project" value="TreeGrafter"/>
</dbReference>
<dbReference type="GO" id="GO:0003723">
    <property type="term" value="F:RNA binding"/>
    <property type="evidence" value="ECO:0007669"/>
    <property type="project" value="TreeGrafter"/>
</dbReference>
<dbReference type="InterPro" id="IPR001380">
    <property type="entry name" value="Ribosomal_eL13"/>
</dbReference>
<dbReference type="PANTHER" id="PTHR11722">
    <property type="entry name" value="60S RIBOSOMAL PROTEIN L13"/>
    <property type="match status" value="1"/>
</dbReference>
<reference evidence="4 5" key="1">
    <citation type="submission" date="2020-10" db="EMBL/GenBank/DDBJ databases">
        <title>The Coptis chinensis genome and diversification of protoberbering-type alkaloids.</title>
        <authorList>
            <person name="Wang B."/>
            <person name="Shu S."/>
            <person name="Song C."/>
            <person name="Liu Y."/>
        </authorList>
    </citation>
    <scope>NUCLEOTIDE SEQUENCE [LARGE SCALE GENOMIC DNA]</scope>
    <source>
        <strain evidence="4">HL-2020</strain>
        <tissue evidence="4">Leaf</tissue>
    </source>
</reference>
<dbReference type="OrthoDB" id="10264538at2759"/>
<comment type="caution">
    <text evidence="4">The sequence shown here is derived from an EMBL/GenBank/DDBJ whole genome shotgun (WGS) entry which is preliminary data.</text>
</comment>
<dbReference type="GO" id="GO:0006412">
    <property type="term" value="P:translation"/>
    <property type="evidence" value="ECO:0007669"/>
    <property type="project" value="InterPro"/>
</dbReference>
<keyword evidence="2" id="KW-0689">Ribosomal protein</keyword>
<protein>
    <submittedName>
        <fullName evidence="4">Uncharacterized protein</fullName>
    </submittedName>
</protein>
<dbReference type="GO" id="GO:0003735">
    <property type="term" value="F:structural constituent of ribosome"/>
    <property type="evidence" value="ECO:0007669"/>
    <property type="project" value="InterPro"/>
</dbReference>
<proteinExistence type="inferred from homology"/>
<evidence type="ECO:0000313" key="5">
    <source>
        <dbReference type="Proteomes" id="UP000631114"/>
    </source>
</evidence>
<evidence type="ECO:0000313" key="4">
    <source>
        <dbReference type="EMBL" id="KAF9598985.1"/>
    </source>
</evidence>
<accession>A0A835HEF0</accession>
<dbReference type="PANTHER" id="PTHR11722:SF0">
    <property type="entry name" value="LARGE RIBOSOMAL SUBUNIT PROTEIN EL13"/>
    <property type="match status" value="1"/>
</dbReference>
<evidence type="ECO:0000256" key="1">
    <source>
        <dbReference type="ARBA" id="ARBA00005640"/>
    </source>
</evidence>
<keyword evidence="5" id="KW-1185">Reference proteome</keyword>
<dbReference type="Pfam" id="PF01294">
    <property type="entry name" value="Ribosomal_L13e"/>
    <property type="match status" value="1"/>
</dbReference>
<dbReference type="AlphaFoldDB" id="A0A835HEF0"/>